<feature type="transmembrane region" description="Helical" evidence="7">
    <location>
        <begin position="400"/>
        <end position="421"/>
    </location>
</feature>
<evidence type="ECO:0000313" key="10">
    <source>
        <dbReference type="Proteomes" id="UP000042958"/>
    </source>
</evidence>
<feature type="transmembrane region" description="Helical" evidence="7">
    <location>
        <begin position="39"/>
        <end position="58"/>
    </location>
</feature>
<feature type="transmembrane region" description="Helical" evidence="7">
    <location>
        <begin position="204"/>
        <end position="224"/>
    </location>
</feature>
<feature type="transmembrane region" description="Helical" evidence="7">
    <location>
        <begin position="316"/>
        <end position="334"/>
    </location>
</feature>
<dbReference type="Proteomes" id="UP000042958">
    <property type="component" value="Unassembled WGS sequence"/>
</dbReference>
<gene>
    <name evidence="9" type="ORF">PMG11_03369</name>
</gene>
<feature type="transmembrane region" description="Helical" evidence="7">
    <location>
        <begin position="273"/>
        <end position="296"/>
    </location>
</feature>
<dbReference type="EMBL" id="CDHK01000003">
    <property type="protein sequence ID" value="CEO58662.1"/>
    <property type="molecule type" value="Genomic_DNA"/>
</dbReference>
<evidence type="ECO:0000259" key="8">
    <source>
        <dbReference type="PROSITE" id="PS50850"/>
    </source>
</evidence>
<dbReference type="GO" id="GO:0022857">
    <property type="term" value="F:transmembrane transporter activity"/>
    <property type="evidence" value="ECO:0007669"/>
    <property type="project" value="InterPro"/>
</dbReference>
<comment type="similarity">
    <text evidence="2">Belongs to the major facilitator superfamily.</text>
</comment>
<dbReference type="Gene3D" id="1.20.1250.20">
    <property type="entry name" value="MFS general substrate transporter like domains"/>
    <property type="match status" value="2"/>
</dbReference>
<feature type="transmembrane region" description="Helical" evidence="7">
    <location>
        <begin position="341"/>
        <end position="361"/>
    </location>
</feature>
<evidence type="ECO:0000256" key="2">
    <source>
        <dbReference type="ARBA" id="ARBA00008335"/>
    </source>
</evidence>
<dbReference type="InterPro" id="IPR011701">
    <property type="entry name" value="MFS"/>
</dbReference>
<dbReference type="Pfam" id="PF07690">
    <property type="entry name" value="MFS_1"/>
    <property type="match status" value="1"/>
</dbReference>
<dbReference type="PROSITE" id="PS50850">
    <property type="entry name" value="MFS"/>
    <property type="match status" value="1"/>
</dbReference>
<evidence type="ECO:0000256" key="3">
    <source>
        <dbReference type="ARBA" id="ARBA00022448"/>
    </source>
</evidence>
<evidence type="ECO:0000256" key="5">
    <source>
        <dbReference type="ARBA" id="ARBA00022989"/>
    </source>
</evidence>
<evidence type="ECO:0000313" key="9">
    <source>
        <dbReference type="EMBL" id="CEO58662.1"/>
    </source>
</evidence>
<name>A0A0F7VH80_PENBI</name>
<evidence type="ECO:0000256" key="6">
    <source>
        <dbReference type="ARBA" id="ARBA00023136"/>
    </source>
</evidence>
<dbReference type="AlphaFoldDB" id="A0A0F7VH80"/>
<keyword evidence="4 7" id="KW-0812">Transmembrane</keyword>
<evidence type="ECO:0000256" key="4">
    <source>
        <dbReference type="ARBA" id="ARBA00022692"/>
    </source>
</evidence>
<feature type="transmembrane region" description="Helical" evidence="7">
    <location>
        <begin position="433"/>
        <end position="452"/>
    </location>
</feature>
<keyword evidence="6 7" id="KW-0472">Membrane</keyword>
<evidence type="ECO:0000256" key="7">
    <source>
        <dbReference type="SAM" id="Phobius"/>
    </source>
</evidence>
<evidence type="ECO:0000256" key="1">
    <source>
        <dbReference type="ARBA" id="ARBA00004141"/>
    </source>
</evidence>
<dbReference type="OrthoDB" id="2985014at2759"/>
<dbReference type="FunFam" id="1.20.1250.20:FF:000034">
    <property type="entry name" value="MFS general substrate transporter"/>
    <property type="match status" value="1"/>
</dbReference>
<dbReference type="SUPFAM" id="SSF103473">
    <property type="entry name" value="MFS general substrate transporter"/>
    <property type="match status" value="1"/>
</dbReference>
<comment type="subcellular location">
    <subcellularLocation>
        <location evidence="1">Membrane</location>
        <topology evidence="1">Multi-pass membrane protein</topology>
    </subcellularLocation>
</comment>
<feature type="transmembrane region" description="Helical" evidence="7">
    <location>
        <begin position="169"/>
        <end position="192"/>
    </location>
</feature>
<reference evidence="10" key="1">
    <citation type="journal article" date="2015" name="Genome Announc.">
        <title>Draft genome sequence of the fungus Penicillium brasilianum MG11.</title>
        <authorList>
            <person name="Horn F."/>
            <person name="Linde J."/>
            <person name="Mattern D.J."/>
            <person name="Walther G."/>
            <person name="Guthke R."/>
            <person name="Brakhage A.A."/>
            <person name="Valiante V."/>
        </authorList>
    </citation>
    <scope>NUCLEOTIDE SEQUENCE [LARGE SCALE GENOMIC DNA]</scope>
    <source>
        <strain evidence="10">MG11</strain>
    </source>
</reference>
<keyword evidence="5 7" id="KW-1133">Transmembrane helix</keyword>
<sequence>MDSKNTLEIAEKVDTPTQGRTADLDEATRRAERKLRTKIDLYIVPTVALLYLMCFIDRANIGNARLAGFEQDLNLHGYDYNTVLSIFYISYILFEIPTTICCKLIGPGWFLPLTTLGFGVVSVATAFVRTRAQACAVRFLLGMFEAGIMPGIAYYLSRWYRRAELAFRLGLYMTMAPLSGAFGGLLASGILKLSHFGSLHKWEMIFAIEGTITIIISLIALVTLTDRPDTARWLSEEEKELAINRVKSERLAQAFLLDKIDGTKLKRGFTNPITIATACIFMLNNITVLSISFFLPTIIKGIYPGRTAVQQQLLTVPPYIVGGFFVLLITTLSWRFDHRQWFLAITGPTAMAGFSILLATLDANVRYGAIFLTASTAFTLGAMCNAQVSANVLSDSARSIAIGTNVMFGNIGGLIATWTYLPWDAPMYRIGNGVNLACAILWTIVAILVFLWMKWDNKKREKCEAGAHEQLAGLSQKEVHDLEWKHPGWRWRP</sequence>
<feature type="transmembrane region" description="Helical" evidence="7">
    <location>
        <begin position="78"/>
        <end position="96"/>
    </location>
</feature>
<dbReference type="GO" id="GO:0016020">
    <property type="term" value="C:membrane"/>
    <property type="evidence" value="ECO:0007669"/>
    <property type="project" value="UniProtKB-SubCell"/>
</dbReference>
<dbReference type="InterPro" id="IPR020846">
    <property type="entry name" value="MFS_dom"/>
</dbReference>
<protein>
    <recommendedName>
        <fullName evidence="8">Major facilitator superfamily (MFS) profile domain-containing protein</fullName>
    </recommendedName>
</protein>
<dbReference type="PANTHER" id="PTHR43791:SF48">
    <property type="entry name" value="TRANSPORTER, PUTATIVE (AFU_ORTHOLOGUE AFUA_4G01000)-RELATED"/>
    <property type="match status" value="1"/>
</dbReference>
<keyword evidence="3" id="KW-0813">Transport</keyword>
<dbReference type="STRING" id="104259.A0A0F7VH80"/>
<feature type="transmembrane region" description="Helical" evidence="7">
    <location>
        <begin position="139"/>
        <end position="157"/>
    </location>
</feature>
<dbReference type="InterPro" id="IPR036259">
    <property type="entry name" value="MFS_trans_sf"/>
</dbReference>
<dbReference type="FunFam" id="1.20.1250.20:FF:000013">
    <property type="entry name" value="MFS general substrate transporter"/>
    <property type="match status" value="1"/>
</dbReference>
<accession>A0A0F7VH80</accession>
<organism evidence="9 10">
    <name type="scientific">Penicillium brasilianum</name>
    <dbReference type="NCBI Taxonomy" id="104259"/>
    <lineage>
        <taxon>Eukaryota</taxon>
        <taxon>Fungi</taxon>
        <taxon>Dikarya</taxon>
        <taxon>Ascomycota</taxon>
        <taxon>Pezizomycotina</taxon>
        <taxon>Eurotiomycetes</taxon>
        <taxon>Eurotiomycetidae</taxon>
        <taxon>Eurotiales</taxon>
        <taxon>Aspergillaceae</taxon>
        <taxon>Penicillium</taxon>
    </lineage>
</organism>
<dbReference type="PANTHER" id="PTHR43791">
    <property type="entry name" value="PERMEASE-RELATED"/>
    <property type="match status" value="1"/>
</dbReference>
<feature type="transmembrane region" description="Helical" evidence="7">
    <location>
        <begin position="108"/>
        <end position="127"/>
    </location>
</feature>
<keyword evidence="10" id="KW-1185">Reference proteome</keyword>
<feature type="transmembrane region" description="Helical" evidence="7">
    <location>
        <begin position="367"/>
        <end position="388"/>
    </location>
</feature>
<proteinExistence type="inferred from homology"/>
<feature type="domain" description="Major facilitator superfamily (MFS) profile" evidence="8">
    <location>
        <begin position="43"/>
        <end position="457"/>
    </location>
</feature>